<accession>A0AAJ2EZM5</accession>
<dbReference type="Proteomes" id="UP001268036">
    <property type="component" value="Unassembled WGS sequence"/>
</dbReference>
<evidence type="ECO:0000313" key="1">
    <source>
        <dbReference type="EMBL" id="MDR6234570.1"/>
    </source>
</evidence>
<name>A0AAJ2EZM5_9PSED</name>
<proteinExistence type="predicted"/>
<reference evidence="1" key="1">
    <citation type="submission" date="2023-08" db="EMBL/GenBank/DDBJ databases">
        <title>Functional and genomic diversity of the sorghum phyllosphere microbiome.</title>
        <authorList>
            <person name="Shade A."/>
        </authorList>
    </citation>
    <scope>NUCLEOTIDE SEQUENCE</scope>
    <source>
        <strain evidence="1">SORGH_AS_0201</strain>
    </source>
</reference>
<protein>
    <recommendedName>
        <fullName evidence="3">Filamentous hemagglutinin</fullName>
    </recommendedName>
</protein>
<dbReference type="AlphaFoldDB" id="A0AAJ2EZM5"/>
<gene>
    <name evidence="1" type="ORF">QE440_002311</name>
</gene>
<dbReference type="EMBL" id="JAVJAF010000001">
    <property type="protein sequence ID" value="MDR6234570.1"/>
    <property type="molecule type" value="Genomic_DNA"/>
</dbReference>
<dbReference type="RefSeq" id="WP_309758422.1">
    <property type="nucleotide sequence ID" value="NZ_JAVJAF010000001.1"/>
</dbReference>
<evidence type="ECO:0000313" key="2">
    <source>
        <dbReference type="Proteomes" id="UP001268036"/>
    </source>
</evidence>
<sequence>MASNTGLYNAPGNDPVVPDKYVQQFGEYVAAKHQSEIASVSSDTTAKDENWAALQGRTNSGLVDVTGAEVLDVLPAGRTAKFGITLGRTLEATAREAEESIAGGLAKAVSQDASRTGVPQWTVAVEDGYGARLAGSYKAGDTAYNGAAASDSAYGFNFGLTARESGAATRSDISDAMRADPYHPDWKSYVGGEARAVGADVTRTSEASLSSGNPANQSELEIIAKVNGGRAPFSEINGAIGEARGWGMALESGQLPISGPGKASMPGADYITYDPSTRSVVVWDAKYRAPGGSYPSSLPAAKLEAWQAEILNSVKNMPDGQSKVLAENALKAGRVEGRIFKWPQ</sequence>
<comment type="caution">
    <text evidence="1">The sequence shown here is derived from an EMBL/GenBank/DDBJ whole genome shotgun (WGS) entry which is preliminary data.</text>
</comment>
<organism evidence="1 2">
    <name type="scientific">Pseudomonas oryzihabitans</name>
    <dbReference type="NCBI Taxonomy" id="47885"/>
    <lineage>
        <taxon>Bacteria</taxon>
        <taxon>Pseudomonadati</taxon>
        <taxon>Pseudomonadota</taxon>
        <taxon>Gammaproteobacteria</taxon>
        <taxon>Pseudomonadales</taxon>
        <taxon>Pseudomonadaceae</taxon>
        <taxon>Pseudomonas</taxon>
    </lineage>
</organism>
<evidence type="ECO:0008006" key="3">
    <source>
        <dbReference type="Google" id="ProtNLM"/>
    </source>
</evidence>